<reference evidence="8" key="3">
    <citation type="submission" date="2015-04" db="UniProtKB">
        <authorList>
            <consortium name="EnsemblPlants"/>
        </authorList>
    </citation>
    <scope>IDENTIFICATION</scope>
</reference>
<dbReference type="PANTHER" id="PTHR31190">
    <property type="entry name" value="DNA-BINDING DOMAIN"/>
    <property type="match status" value="1"/>
</dbReference>
<dbReference type="CDD" id="cd00018">
    <property type="entry name" value="AP2"/>
    <property type="match status" value="1"/>
</dbReference>
<evidence type="ECO:0000256" key="2">
    <source>
        <dbReference type="ARBA" id="ARBA00023015"/>
    </source>
</evidence>
<dbReference type="PRINTS" id="PR00367">
    <property type="entry name" value="ETHRSPELEMNT"/>
</dbReference>
<keyword evidence="2" id="KW-0805">Transcription regulation</keyword>
<keyword evidence="5" id="KW-0539">Nucleus</keyword>
<feature type="domain" description="AP2/ERF" evidence="7">
    <location>
        <begin position="134"/>
        <end position="191"/>
    </location>
</feature>
<dbReference type="InterPro" id="IPR001471">
    <property type="entry name" value="AP2/ERF_dom"/>
</dbReference>
<evidence type="ECO:0000259" key="7">
    <source>
        <dbReference type="PROSITE" id="PS51032"/>
    </source>
</evidence>
<dbReference type="Gramene" id="LPERR07G19320.1">
    <property type="protein sequence ID" value="LPERR07G19320.1"/>
    <property type="gene ID" value="LPERR07G19320"/>
</dbReference>
<evidence type="ECO:0000256" key="5">
    <source>
        <dbReference type="ARBA" id="ARBA00023242"/>
    </source>
</evidence>
<protein>
    <recommendedName>
        <fullName evidence="7">AP2/ERF domain-containing protein</fullName>
    </recommendedName>
</protein>
<reference evidence="9" key="2">
    <citation type="submission" date="2013-12" db="EMBL/GenBank/DDBJ databases">
        <authorList>
            <person name="Yu Y."/>
            <person name="Lee S."/>
            <person name="de Baynast K."/>
            <person name="Wissotski M."/>
            <person name="Liu L."/>
            <person name="Talag J."/>
            <person name="Goicoechea J."/>
            <person name="Angelova A."/>
            <person name="Jetty R."/>
            <person name="Kudrna D."/>
            <person name="Golser W."/>
            <person name="Rivera L."/>
            <person name="Zhang J."/>
            <person name="Wing R."/>
        </authorList>
    </citation>
    <scope>NUCLEOTIDE SEQUENCE</scope>
</reference>
<dbReference type="Proteomes" id="UP000032180">
    <property type="component" value="Chromosome 7"/>
</dbReference>
<sequence>MSRLLPGVLALRASLLPSQPPAAGAILRRRRRRSIIGDLYSPVRRTVHAGDLWADTGKGKNGGDILKRKGSSWDFDVDVDDDDFEADFEEFEDDYDDDDDDVVDFGHDDQESDMNSLKLAGLSSTKLSRKRKTHYRGIRQRPWGKWAAEIRDPSKGVRVWLGTFATAEEAAMAYDVEARRIRGKKAKVNFPTAAAAASKRPRRSPAAATEKPHKKKSQSSNRASSAGSSTGDDAAAVAAIDDGSVKLELLSEMMTDSWLDAFELNDLERLRETSNGGFGDQIQKVEAAVVADEFVYFDSYPSYVQMGYLDQGNSYENIDALFSGEAVLDGVNIGGLWSFDDMPIEFRSY</sequence>
<dbReference type="Gene3D" id="3.30.730.10">
    <property type="entry name" value="AP2/ERF domain"/>
    <property type="match status" value="1"/>
</dbReference>
<evidence type="ECO:0000313" key="9">
    <source>
        <dbReference type="Proteomes" id="UP000032180"/>
    </source>
</evidence>
<evidence type="ECO:0000256" key="3">
    <source>
        <dbReference type="ARBA" id="ARBA00023125"/>
    </source>
</evidence>
<keyword evidence="9" id="KW-1185">Reference proteome</keyword>
<reference evidence="8 9" key="1">
    <citation type="submission" date="2012-08" db="EMBL/GenBank/DDBJ databases">
        <title>Oryza genome evolution.</title>
        <authorList>
            <person name="Wing R.A."/>
        </authorList>
    </citation>
    <scope>NUCLEOTIDE SEQUENCE</scope>
</reference>
<keyword evidence="3" id="KW-0238">DNA-binding</keyword>
<accession>A0A0D9X1I6</accession>
<dbReference type="PANTHER" id="PTHR31190:SF142">
    <property type="entry name" value="ETHYLENE-RESPONSIVE TRANSCRIPTION FACTOR RAP2-3"/>
    <property type="match status" value="1"/>
</dbReference>
<dbReference type="GO" id="GO:0009873">
    <property type="term" value="P:ethylene-activated signaling pathway"/>
    <property type="evidence" value="ECO:0007669"/>
    <property type="project" value="InterPro"/>
</dbReference>
<dbReference type="eggNOG" id="ENOG502QV26">
    <property type="taxonomic scope" value="Eukaryota"/>
</dbReference>
<organism evidence="8 9">
    <name type="scientific">Leersia perrieri</name>
    <dbReference type="NCBI Taxonomy" id="77586"/>
    <lineage>
        <taxon>Eukaryota</taxon>
        <taxon>Viridiplantae</taxon>
        <taxon>Streptophyta</taxon>
        <taxon>Embryophyta</taxon>
        <taxon>Tracheophyta</taxon>
        <taxon>Spermatophyta</taxon>
        <taxon>Magnoliopsida</taxon>
        <taxon>Liliopsida</taxon>
        <taxon>Poales</taxon>
        <taxon>Poaceae</taxon>
        <taxon>BOP clade</taxon>
        <taxon>Oryzoideae</taxon>
        <taxon>Oryzeae</taxon>
        <taxon>Oryzinae</taxon>
        <taxon>Leersia</taxon>
    </lineage>
</organism>
<dbReference type="Pfam" id="PF00847">
    <property type="entry name" value="AP2"/>
    <property type="match status" value="1"/>
</dbReference>
<name>A0A0D9X1I6_9ORYZ</name>
<feature type="region of interest" description="Disordered" evidence="6">
    <location>
        <begin position="190"/>
        <end position="233"/>
    </location>
</feature>
<dbReference type="FunFam" id="3.30.730.10:FF:000001">
    <property type="entry name" value="Ethylene-responsive transcription factor 2"/>
    <property type="match status" value="1"/>
</dbReference>
<dbReference type="InterPro" id="IPR036955">
    <property type="entry name" value="AP2/ERF_dom_sf"/>
</dbReference>
<dbReference type="AlphaFoldDB" id="A0A0D9X1I6"/>
<dbReference type="GO" id="GO:0003677">
    <property type="term" value="F:DNA binding"/>
    <property type="evidence" value="ECO:0007669"/>
    <property type="project" value="UniProtKB-KW"/>
</dbReference>
<evidence type="ECO:0000256" key="6">
    <source>
        <dbReference type="SAM" id="MobiDB-lite"/>
    </source>
</evidence>
<dbReference type="InterPro" id="IPR016177">
    <property type="entry name" value="DNA-bd_dom_sf"/>
</dbReference>
<evidence type="ECO:0000256" key="4">
    <source>
        <dbReference type="ARBA" id="ARBA00023163"/>
    </source>
</evidence>
<dbReference type="SUPFAM" id="SSF54171">
    <property type="entry name" value="DNA-binding domain"/>
    <property type="match status" value="1"/>
</dbReference>
<dbReference type="STRING" id="77586.A0A0D9X1I6"/>
<dbReference type="InterPro" id="IPR044808">
    <property type="entry name" value="ERF_plant"/>
</dbReference>
<keyword evidence="4" id="KW-0804">Transcription</keyword>
<dbReference type="GO" id="GO:0003700">
    <property type="term" value="F:DNA-binding transcription factor activity"/>
    <property type="evidence" value="ECO:0007669"/>
    <property type="project" value="InterPro"/>
</dbReference>
<evidence type="ECO:0000256" key="1">
    <source>
        <dbReference type="ARBA" id="ARBA00004123"/>
    </source>
</evidence>
<feature type="compositionally biased region" description="Low complexity" evidence="6">
    <location>
        <begin position="218"/>
        <end position="233"/>
    </location>
</feature>
<dbReference type="EnsemblPlants" id="LPERR07G19320.1">
    <property type="protein sequence ID" value="LPERR07G19320.1"/>
    <property type="gene ID" value="LPERR07G19320"/>
</dbReference>
<dbReference type="PROSITE" id="PS51032">
    <property type="entry name" value="AP2_ERF"/>
    <property type="match status" value="1"/>
</dbReference>
<dbReference type="SMART" id="SM00380">
    <property type="entry name" value="AP2"/>
    <property type="match status" value="1"/>
</dbReference>
<proteinExistence type="predicted"/>
<dbReference type="GO" id="GO:0005634">
    <property type="term" value="C:nucleus"/>
    <property type="evidence" value="ECO:0007669"/>
    <property type="project" value="UniProtKB-SubCell"/>
</dbReference>
<comment type="subcellular location">
    <subcellularLocation>
        <location evidence="1">Nucleus</location>
    </subcellularLocation>
</comment>
<feature type="compositionally biased region" description="Low complexity" evidence="6">
    <location>
        <begin position="191"/>
        <end position="209"/>
    </location>
</feature>
<evidence type="ECO:0000313" key="8">
    <source>
        <dbReference type="EnsemblPlants" id="LPERR07G19320.1"/>
    </source>
</evidence>